<gene>
    <name evidence="1" type="ORF">DEM27_13290</name>
</gene>
<dbReference type="Proteomes" id="UP000245252">
    <property type="component" value="Unassembled WGS sequence"/>
</dbReference>
<dbReference type="SUPFAM" id="SSF55874">
    <property type="entry name" value="ATPase domain of HSP90 chaperone/DNA topoisomerase II/histidine kinase"/>
    <property type="match status" value="1"/>
</dbReference>
<comment type="caution">
    <text evidence="1">The sequence shown here is derived from an EMBL/GenBank/DDBJ whole genome shotgun (WGS) entry which is preliminary data.</text>
</comment>
<sequence>MTIHFGDIIFKNEPTAFGNRLQLAEGPIDLNWYHCSVTSEFLGEFFALRCGATNMDYNEARHSIGYLVNELLENAIKFRAPGDIVIETTLDENHFEVKVTNLINVETSDRFQPLLAELTSRDPGELLIERIEANAEDAFSSGSGLGLLTLMSDYGARLGWRFSPVAEGNNIRLETFAALDFA</sequence>
<dbReference type="EMBL" id="QFBC01000005">
    <property type="protein sequence ID" value="PWE55879.1"/>
    <property type="molecule type" value="Genomic_DNA"/>
</dbReference>
<dbReference type="OrthoDB" id="5488639at2"/>
<evidence type="ECO:0000313" key="2">
    <source>
        <dbReference type="Proteomes" id="UP000245252"/>
    </source>
</evidence>
<proteinExistence type="predicted"/>
<evidence type="ECO:0000313" key="1">
    <source>
        <dbReference type="EMBL" id="PWE55879.1"/>
    </source>
</evidence>
<accession>A0A2U2DRN1</accession>
<dbReference type="NCBIfam" id="NF047703">
    <property type="entry name" value="slr1658_superfam"/>
    <property type="match status" value="1"/>
</dbReference>
<reference evidence="1 2" key="1">
    <citation type="submission" date="2018-05" db="EMBL/GenBank/DDBJ databases">
        <title>The draft genome of strain NS-104.</title>
        <authorList>
            <person name="Hang P."/>
            <person name="Jiang J."/>
        </authorList>
    </citation>
    <scope>NUCLEOTIDE SEQUENCE [LARGE SCALE GENOMIC DNA]</scope>
    <source>
        <strain evidence="1 2">NS-104</strain>
    </source>
</reference>
<dbReference type="InterPro" id="IPR036890">
    <property type="entry name" value="HATPase_C_sf"/>
</dbReference>
<keyword evidence="2" id="KW-1185">Reference proteome</keyword>
<protein>
    <submittedName>
        <fullName evidence="1">ATP-binding protein</fullName>
    </submittedName>
</protein>
<name>A0A2U2DRN1_9HYPH</name>
<dbReference type="AlphaFoldDB" id="A0A2U2DRN1"/>
<dbReference type="GO" id="GO:0005524">
    <property type="term" value="F:ATP binding"/>
    <property type="evidence" value="ECO:0007669"/>
    <property type="project" value="UniProtKB-KW"/>
</dbReference>
<dbReference type="InterPro" id="IPR058084">
    <property type="entry name" value="Slr1658-like"/>
</dbReference>
<organism evidence="1 2">
    <name type="scientific">Metarhizobium album</name>
    <dbReference type="NCBI Taxonomy" id="2182425"/>
    <lineage>
        <taxon>Bacteria</taxon>
        <taxon>Pseudomonadati</taxon>
        <taxon>Pseudomonadota</taxon>
        <taxon>Alphaproteobacteria</taxon>
        <taxon>Hyphomicrobiales</taxon>
        <taxon>Rhizobiaceae</taxon>
        <taxon>Metarhizobium</taxon>
    </lineage>
</organism>
<dbReference type="RefSeq" id="WP_109458956.1">
    <property type="nucleotide sequence ID" value="NZ_QFBC01000005.1"/>
</dbReference>
<keyword evidence="1" id="KW-0067">ATP-binding</keyword>
<dbReference type="Gene3D" id="3.30.565.10">
    <property type="entry name" value="Histidine kinase-like ATPase, C-terminal domain"/>
    <property type="match status" value="1"/>
</dbReference>
<keyword evidence="1" id="KW-0547">Nucleotide-binding</keyword>